<gene>
    <name evidence="1" type="ORF">DPEC_G00208910</name>
</gene>
<organism evidence="1 2">
    <name type="scientific">Dallia pectoralis</name>
    <name type="common">Alaska blackfish</name>
    <dbReference type="NCBI Taxonomy" id="75939"/>
    <lineage>
        <taxon>Eukaryota</taxon>
        <taxon>Metazoa</taxon>
        <taxon>Chordata</taxon>
        <taxon>Craniata</taxon>
        <taxon>Vertebrata</taxon>
        <taxon>Euteleostomi</taxon>
        <taxon>Actinopterygii</taxon>
        <taxon>Neopterygii</taxon>
        <taxon>Teleostei</taxon>
        <taxon>Protacanthopterygii</taxon>
        <taxon>Esociformes</taxon>
        <taxon>Umbridae</taxon>
        <taxon>Dallia</taxon>
    </lineage>
</organism>
<dbReference type="Proteomes" id="UP001157502">
    <property type="component" value="Chromosome 17"/>
</dbReference>
<evidence type="ECO:0000313" key="1">
    <source>
        <dbReference type="EMBL" id="KAJ7998817.1"/>
    </source>
</evidence>
<keyword evidence="2" id="KW-1185">Reference proteome</keyword>
<comment type="caution">
    <text evidence="1">The sequence shown here is derived from an EMBL/GenBank/DDBJ whole genome shotgun (WGS) entry which is preliminary data.</text>
</comment>
<protein>
    <submittedName>
        <fullName evidence="1">Uncharacterized protein</fullName>
    </submittedName>
</protein>
<dbReference type="EMBL" id="CM055744">
    <property type="protein sequence ID" value="KAJ7998817.1"/>
    <property type="molecule type" value="Genomic_DNA"/>
</dbReference>
<accession>A0ACC2G597</accession>
<name>A0ACC2G597_DALPE</name>
<evidence type="ECO:0000313" key="2">
    <source>
        <dbReference type="Proteomes" id="UP001157502"/>
    </source>
</evidence>
<reference evidence="1" key="1">
    <citation type="submission" date="2021-05" db="EMBL/GenBank/DDBJ databases">
        <authorList>
            <person name="Pan Q."/>
            <person name="Jouanno E."/>
            <person name="Zahm M."/>
            <person name="Klopp C."/>
            <person name="Cabau C."/>
            <person name="Louis A."/>
            <person name="Berthelot C."/>
            <person name="Parey E."/>
            <person name="Roest Crollius H."/>
            <person name="Montfort J."/>
            <person name="Robinson-Rechavi M."/>
            <person name="Bouchez O."/>
            <person name="Lampietro C."/>
            <person name="Lopez Roques C."/>
            <person name="Donnadieu C."/>
            <person name="Postlethwait J."/>
            <person name="Bobe J."/>
            <person name="Dillon D."/>
            <person name="Chandos A."/>
            <person name="von Hippel F."/>
            <person name="Guiguen Y."/>
        </authorList>
    </citation>
    <scope>NUCLEOTIDE SEQUENCE</scope>
    <source>
        <strain evidence="1">YG-Jan2019</strain>
    </source>
</reference>
<sequence length="106" mass="11006">MEDLALEVELDEGYEDIIVDVTVGNHLDDISKVSITSTPAPSGPKPPQPAPSGSMPECLVEEPDWADSKQPAGQQHCGSVAEPPGLQQAAGAVGVQSPGKANHRKV</sequence>
<proteinExistence type="predicted"/>